<keyword evidence="5" id="KW-1185">Reference proteome</keyword>
<proteinExistence type="inferred from homology"/>
<dbReference type="InParanoid" id="Q7S1B3"/>
<dbReference type="RefSeq" id="XP_958376.2">
    <property type="nucleotide sequence ID" value="XM_953283.2"/>
</dbReference>
<evidence type="ECO:0000256" key="1">
    <source>
        <dbReference type="ARBA" id="ARBA00038476"/>
    </source>
</evidence>
<feature type="compositionally biased region" description="Low complexity" evidence="2">
    <location>
        <begin position="44"/>
        <end position="58"/>
    </location>
</feature>
<sequence>MYPAIAKCASSALFCFLRSSALWIVVVVVLVFGGLRRLFLVRPSSSSSSSRRSGPPLAYRRRSPPPPPSGPPSTSRAGPPSDSLPRHSPPITTTAARLSLRPRLNTTEAHRFPPREYPGETTTKMAVGTLSLFYPVILPLSTAGLLYAVHRLMYVDWATWATDFFTGPGSVSRILLVVYMGLSWKNFPFMWHIRVFHAFILHLLRRPPTPLRPNSLFHPSITSSYTSPLETDYNLHKSNSTYFADLDVSRSHLVTHLLGPAMSVVGDNAKNKLVLDPQGNVVKGGFGIGLGAVFCSFRREIPPLKGYEMWSRILSWDRKWLYIVTHYVVKGKVRPTSWDGRKFGPTRPKLVRTEDGKEVEEKDFSKYVYATAISKYVFKLGRFTVHPSIVIEANGLLPERPGEGWRGGETGTGTSEDLGEINENSEWDWKRVEHERRKGMEYAQHFAALDGVNSLFDGGEDGAIGKFHLG</sequence>
<dbReference type="InterPro" id="IPR051490">
    <property type="entry name" value="THEM6_lcsJ_thioesterase"/>
</dbReference>
<evidence type="ECO:0000313" key="5">
    <source>
        <dbReference type="Proteomes" id="UP000001805"/>
    </source>
</evidence>
<name>Q7S1B3_NEUCR</name>
<feature type="transmembrane region" description="Helical" evidence="3">
    <location>
        <begin position="12"/>
        <end position="35"/>
    </location>
</feature>
<dbReference type="AlphaFoldDB" id="Q7S1B3"/>
<evidence type="ECO:0000313" key="4">
    <source>
        <dbReference type="EMBL" id="EAA29140.2"/>
    </source>
</evidence>
<keyword evidence="3" id="KW-0472">Membrane</keyword>
<feature type="transmembrane region" description="Helical" evidence="3">
    <location>
        <begin position="132"/>
        <end position="149"/>
    </location>
</feature>
<protein>
    <recommendedName>
        <fullName evidence="6">Capsule polysaccharide biosynthesis protein</fullName>
    </recommendedName>
</protein>
<dbReference type="PaxDb" id="5141-EFNCRP00000008134"/>
<reference evidence="4 5" key="1">
    <citation type="journal article" date="2003" name="Nature">
        <title>The genome sequence of the filamentous fungus Neurospora crassa.</title>
        <authorList>
            <person name="Galagan J.E."/>
            <person name="Calvo S.E."/>
            <person name="Borkovich K.A."/>
            <person name="Selker E.U."/>
            <person name="Read N.D."/>
            <person name="Jaffe D."/>
            <person name="FitzHugh W."/>
            <person name="Ma L.J."/>
            <person name="Smirnov S."/>
            <person name="Purcell S."/>
            <person name="Rehman B."/>
            <person name="Elkins T."/>
            <person name="Engels R."/>
            <person name="Wang S."/>
            <person name="Nielsen C.B."/>
            <person name="Butler J."/>
            <person name="Endrizzi M."/>
            <person name="Qui D."/>
            <person name="Ianakiev P."/>
            <person name="Bell-Pedersen D."/>
            <person name="Nelson M.A."/>
            <person name="Werner-Washburne M."/>
            <person name="Selitrennikoff C.P."/>
            <person name="Kinsey J.A."/>
            <person name="Braun E.L."/>
            <person name="Zelter A."/>
            <person name="Schulte U."/>
            <person name="Kothe G.O."/>
            <person name="Jedd G."/>
            <person name="Mewes W."/>
            <person name="Staben C."/>
            <person name="Marcotte E."/>
            <person name="Greenberg D."/>
            <person name="Roy A."/>
            <person name="Foley K."/>
            <person name="Naylor J."/>
            <person name="Stange-Thomann N."/>
            <person name="Barrett R."/>
            <person name="Gnerre S."/>
            <person name="Kamal M."/>
            <person name="Kamvysselis M."/>
            <person name="Mauceli E."/>
            <person name="Bielke C."/>
            <person name="Rudd S."/>
            <person name="Frishman D."/>
            <person name="Krystofova S."/>
            <person name="Rasmussen C."/>
            <person name="Metzenberg R.L."/>
            <person name="Perkins D.D."/>
            <person name="Kroken S."/>
            <person name="Cogoni C."/>
            <person name="Macino G."/>
            <person name="Catcheside D."/>
            <person name="Li W."/>
            <person name="Pratt R.J."/>
            <person name="Osmani S.A."/>
            <person name="DeSouza C.P."/>
            <person name="Glass L."/>
            <person name="Orbach M.J."/>
            <person name="Berglund J.A."/>
            <person name="Voelker R."/>
            <person name="Yarden O."/>
            <person name="Plamann M."/>
            <person name="Seiler S."/>
            <person name="Dunlap J."/>
            <person name="Radford A."/>
            <person name="Aramayo R."/>
            <person name="Natvig D.O."/>
            <person name="Alex L.A."/>
            <person name="Mannhaupt G."/>
            <person name="Ebbole D.J."/>
            <person name="Freitag M."/>
            <person name="Paulsen I."/>
            <person name="Sachs M.S."/>
            <person name="Lander E.S."/>
            <person name="Nusbaum C."/>
            <person name="Birren B."/>
        </authorList>
    </citation>
    <scope>NUCLEOTIDE SEQUENCE [LARGE SCALE GENOMIC DNA]</scope>
    <source>
        <strain evidence="5">ATCC 24698 / 74-OR23-1A / CBS 708.71 / DSM 1257 / FGSC 987</strain>
    </source>
</reference>
<dbReference type="SUPFAM" id="SSF54637">
    <property type="entry name" value="Thioesterase/thiol ester dehydrase-isomerase"/>
    <property type="match status" value="1"/>
</dbReference>
<feature type="region of interest" description="Disordered" evidence="2">
    <location>
        <begin position="44"/>
        <end position="91"/>
    </location>
</feature>
<dbReference type="HOGENOM" id="CLU_040660_2_0_1"/>
<dbReference type="PANTHER" id="PTHR12475:SF4">
    <property type="entry name" value="PROTEIN THEM6"/>
    <property type="match status" value="1"/>
</dbReference>
<comment type="similarity">
    <text evidence="1">Belongs to the lcsJ thioesterase family.</text>
</comment>
<gene>
    <name evidence="4" type="ORF">NCU09852</name>
</gene>
<dbReference type="Pfam" id="PF13279">
    <property type="entry name" value="4HBT_2"/>
    <property type="match status" value="1"/>
</dbReference>
<feature type="compositionally biased region" description="Low complexity" evidence="2">
    <location>
        <begin position="72"/>
        <end position="81"/>
    </location>
</feature>
<dbReference type="PANTHER" id="PTHR12475">
    <property type="match status" value="1"/>
</dbReference>
<feature type="transmembrane region" description="Helical" evidence="3">
    <location>
        <begin position="161"/>
        <end position="182"/>
    </location>
</feature>
<evidence type="ECO:0000256" key="2">
    <source>
        <dbReference type="SAM" id="MobiDB-lite"/>
    </source>
</evidence>
<dbReference type="KEGG" id="ncr:NCU09852"/>
<keyword evidence="3" id="KW-1133">Transmembrane helix</keyword>
<dbReference type="VEuPathDB" id="FungiDB:NCU09852"/>
<organism evidence="4 5">
    <name type="scientific">Neurospora crassa (strain ATCC 24698 / 74-OR23-1A / CBS 708.71 / DSM 1257 / FGSC 987)</name>
    <dbReference type="NCBI Taxonomy" id="367110"/>
    <lineage>
        <taxon>Eukaryota</taxon>
        <taxon>Fungi</taxon>
        <taxon>Dikarya</taxon>
        <taxon>Ascomycota</taxon>
        <taxon>Pezizomycotina</taxon>
        <taxon>Sordariomycetes</taxon>
        <taxon>Sordariomycetidae</taxon>
        <taxon>Sordariales</taxon>
        <taxon>Sordariaceae</taxon>
        <taxon>Neurospora</taxon>
    </lineage>
</organism>
<dbReference type="Proteomes" id="UP000001805">
    <property type="component" value="Chromosome 2, Linkage Group V"/>
</dbReference>
<evidence type="ECO:0008006" key="6">
    <source>
        <dbReference type="Google" id="ProtNLM"/>
    </source>
</evidence>
<dbReference type="GeneID" id="3874523"/>
<dbReference type="OrthoDB" id="265761at2759"/>
<accession>Q7S1B3</accession>
<dbReference type="InterPro" id="IPR029069">
    <property type="entry name" value="HotDog_dom_sf"/>
</dbReference>
<keyword evidence="3" id="KW-0812">Transmembrane</keyword>
<dbReference type="EMBL" id="CM002240">
    <property type="protein sequence ID" value="EAA29140.2"/>
    <property type="molecule type" value="Genomic_DNA"/>
</dbReference>
<evidence type="ECO:0000256" key="3">
    <source>
        <dbReference type="SAM" id="Phobius"/>
    </source>
</evidence>